<comment type="caution">
    <text evidence="2">The sequence shown here is derived from an EMBL/GenBank/DDBJ whole genome shotgun (WGS) entry which is preliminary data.</text>
</comment>
<accession>A0A813C407</accession>
<feature type="region of interest" description="Disordered" evidence="1">
    <location>
        <begin position="425"/>
        <end position="486"/>
    </location>
</feature>
<protein>
    <submittedName>
        <fullName evidence="2">RsmH protein</fullName>
    </submittedName>
</protein>
<gene>
    <name evidence="2" type="primary">rsmH</name>
    <name evidence="2" type="ORF">SNEC2469_LOCUS32727</name>
</gene>
<organism evidence="2 3">
    <name type="scientific">Symbiodinium necroappetens</name>
    <dbReference type="NCBI Taxonomy" id="1628268"/>
    <lineage>
        <taxon>Eukaryota</taxon>
        <taxon>Sar</taxon>
        <taxon>Alveolata</taxon>
        <taxon>Dinophyceae</taxon>
        <taxon>Suessiales</taxon>
        <taxon>Symbiodiniaceae</taxon>
        <taxon>Symbiodinium</taxon>
    </lineage>
</organism>
<feature type="region of interest" description="Disordered" evidence="1">
    <location>
        <begin position="44"/>
        <end position="64"/>
    </location>
</feature>
<dbReference type="SUPFAM" id="SSF56219">
    <property type="entry name" value="DNase I-like"/>
    <property type="match status" value="1"/>
</dbReference>
<reference evidence="2" key="1">
    <citation type="submission" date="2021-02" db="EMBL/GenBank/DDBJ databases">
        <authorList>
            <person name="Dougan E. K."/>
            <person name="Rhodes N."/>
            <person name="Thang M."/>
            <person name="Chan C."/>
        </authorList>
    </citation>
    <scope>NUCLEOTIDE SEQUENCE</scope>
</reference>
<feature type="compositionally biased region" description="Low complexity" evidence="1">
    <location>
        <begin position="471"/>
        <end position="480"/>
    </location>
</feature>
<dbReference type="Proteomes" id="UP000601435">
    <property type="component" value="Unassembled WGS sequence"/>
</dbReference>
<feature type="compositionally biased region" description="Low complexity" evidence="1">
    <location>
        <begin position="46"/>
        <end position="60"/>
    </location>
</feature>
<dbReference type="EMBL" id="CAJNJA010083731">
    <property type="protein sequence ID" value="CAE7935509.1"/>
    <property type="molecule type" value="Genomic_DNA"/>
</dbReference>
<dbReference type="InterPro" id="IPR036691">
    <property type="entry name" value="Endo/exonu/phosph_ase_sf"/>
</dbReference>
<evidence type="ECO:0000313" key="3">
    <source>
        <dbReference type="Proteomes" id="UP000601435"/>
    </source>
</evidence>
<feature type="region of interest" description="Disordered" evidence="1">
    <location>
        <begin position="788"/>
        <end position="832"/>
    </location>
</feature>
<feature type="non-terminal residue" evidence="2">
    <location>
        <position position="1651"/>
    </location>
</feature>
<dbReference type="Gene3D" id="3.60.10.10">
    <property type="entry name" value="Endonuclease/exonuclease/phosphatase"/>
    <property type="match status" value="1"/>
</dbReference>
<name>A0A813C407_9DINO</name>
<evidence type="ECO:0000256" key="1">
    <source>
        <dbReference type="SAM" id="MobiDB-lite"/>
    </source>
</evidence>
<feature type="compositionally biased region" description="Pro residues" evidence="1">
    <location>
        <begin position="809"/>
        <end position="818"/>
    </location>
</feature>
<dbReference type="OrthoDB" id="414666at2759"/>
<sequence>MWAVPQPWGEAVDILIAAARAFPEPLPAEDNGRRFSSHSLAAQLEPGAAGSPPASVSAPPDLESPARSMLAPVVMDAPGLPVPAPDHVSDETEEEELVDGAVLVMAPQFQAAEILHLALSFPLAMDAFLNQAREALTALRLRFSTVVVPVFPQLGPDYATVLILPSWLTAAGMQVVVYDFRPLSGPVYSAYSWDRITYGDCVREARRHNVLDWQVFVNGHTRPLEHDESFLAVPGGVLQFRPAGSQAVWFSPLQARFDRPNMWGSDPELPVPGNELPIIVLYHEQSVLYSARRFPGVPTVACITGLVERTPDTALLVAPRGNALADVDHFGVRCRDALAVYPLAPLSDRESIIVFLDARQTSQFILHILLPSHDVEPIVLIRYLGLSAPPGCRVVHWPRADAQGMLRLSEGDTVTFGFAQIVPWDHDDEGDSDQGDDHPSDDGEESSSSPDQDESEGPTEGPDIARPAPVQSQQRNSSRSRSPRNHTCQPAALVLMTCQTILQPLLIQVFSAPLQAGYTEGLPFIMLSGEMLVVVGDRLALHQPVPAPLDPPTHGPLRVSVLIFVPDYKTEQVVVTVMLPISSDAFLRIVQQLVTRSTHIGSRSWSEVAPDGTIQCRAGQCLYITRSPRWWTEAAPFREPDPDMCYCCVHDLGYQLYASGPSRPWNHRADIAAAVEVPLNSLVITPAVPRVSDCTVIGLTCRTVLAAGHGAPGAIFVIVDCRPLLQGWYRHYSGPQLDLAALLADLGEFTPLGWTVALFCSDGSPAGPLVVSGQVLTAAYVPAEDAGFEMGSVPQDPPSEPDQGHGPLPLQPSSPDPGPAGTDPSNQAATHRAGGTFLPASCALQLSRLTSDLAGGTVQDRSTGDLLSLFLDPLGPTLLEISVQDPACRAFYDASILLEVLTDHFATTAHENQQGPVATKSPPALRPTLLLADRLELSQHQRHSLELAELLPHSRPDPQDAANDWLDNDLEPVLHDVKVPLTLRTAFLNIRLWHQAQCPQPSLLEVFTDGSASSDAADIAPCAWALSVWAHCKDGPMLIGQAASQAMPPETPFHVGEQDDSAQTAEYLGIIWGLAWVAEFGFQYRVPHWSWMCHLWGGQSAHGRLGDLQLTRGTSAYRPGWPQSVDIPCTPPASYTKAGVAAEVGLGITGRKLALKRALAQHSPLLVGIQETRLQGDNRQPNADYIILQSSATPAGTGGCALWIAKHVPYASSNRERLYITEADVTVVALGPRHFVATIMTRSLSLAVMVMHVPSLAKAPYSEVKDFWQQRASDLDQRPQGAEYIVLADTNSRVGGVVSDHIGPLDEEPENPAGCTAAFLARGSSQGDIEVLQARTDHIPVLLTCSFARNAPAANFYVSRKRTIRPDTALYHTPEAAGVIQQVPTFAWQVDVDPHYEGLSTCLLQAAESLDTVQQTAPVQQYLRPATLELVDLRGALRKYIKAENAERERRLCMIGFVAFRLHRQGSGFSAQATNTAGRWLSDIDHSIARAVALLQWYGRQLRRAVAADRRAYLQSLTAAAAYHDLADPKSLYQAIRKAFPQAQSSRRRESRVLEDAIAAQEAGEMVTHQEYTRKLEIMHARCRPPAFDLSAIPTLTQAEQTILRLRNGKAAGPDGLTAEVYRLHPPTTARRLAPLLLKVSLRIQEPVGWR</sequence>
<keyword evidence="3" id="KW-1185">Reference proteome</keyword>
<proteinExistence type="predicted"/>
<evidence type="ECO:0000313" key="2">
    <source>
        <dbReference type="EMBL" id="CAE7935509.1"/>
    </source>
</evidence>